<keyword evidence="2" id="KW-1185">Reference proteome</keyword>
<sequence length="150" mass="17062">MPVQHANENVITAAKEDKEFCLYVTESDELALKKNHSYYSQIQFQMMVCQVNLCFFIVYTKLLIIAKSLPILPELIGKFYTETRYRIQSNVDNASQLPATNTVVENEEDGVNEDICRSVSITLEKKVVPVDSSNVVASRHTIKDIDLEKT</sequence>
<organism evidence="1 2">
    <name type="scientific">Daphnia magna</name>
    <dbReference type="NCBI Taxonomy" id="35525"/>
    <lineage>
        <taxon>Eukaryota</taxon>
        <taxon>Metazoa</taxon>
        <taxon>Ecdysozoa</taxon>
        <taxon>Arthropoda</taxon>
        <taxon>Crustacea</taxon>
        <taxon>Branchiopoda</taxon>
        <taxon>Diplostraca</taxon>
        <taxon>Cladocera</taxon>
        <taxon>Anomopoda</taxon>
        <taxon>Daphniidae</taxon>
        <taxon>Daphnia</taxon>
    </lineage>
</organism>
<proteinExistence type="predicted"/>
<dbReference type="Gene3D" id="3.90.320.10">
    <property type="match status" value="1"/>
</dbReference>
<name>A0ABR0A9U5_9CRUS</name>
<dbReference type="EMBL" id="JAOYFB010000037">
    <property type="protein sequence ID" value="KAK4021904.1"/>
    <property type="molecule type" value="Genomic_DNA"/>
</dbReference>
<dbReference type="InterPro" id="IPR051703">
    <property type="entry name" value="NF-kappa-B_Signaling_Reg"/>
</dbReference>
<comment type="caution">
    <text evidence="1">The sequence shown here is derived from an EMBL/GenBank/DDBJ whole genome shotgun (WGS) entry which is preliminary data.</text>
</comment>
<accession>A0ABR0A9U5</accession>
<gene>
    <name evidence="1" type="ORF">OUZ56_007393</name>
</gene>
<evidence type="ECO:0000313" key="1">
    <source>
        <dbReference type="EMBL" id="KAK4021904.1"/>
    </source>
</evidence>
<dbReference type="InterPro" id="IPR011604">
    <property type="entry name" value="PDDEXK-like_dom_sf"/>
</dbReference>
<dbReference type="PANTHER" id="PTHR46609">
    <property type="entry name" value="EXONUCLEASE, PHAGE-TYPE/RECB, C-TERMINAL DOMAIN-CONTAINING PROTEIN"/>
    <property type="match status" value="1"/>
</dbReference>
<protein>
    <submittedName>
        <fullName evidence="1">Uncharacterized protein</fullName>
    </submittedName>
</protein>
<dbReference type="Proteomes" id="UP001234178">
    <property type="component" value="Unassembled WGS sequence"/>
</dbReference>
<evidence type="ECO:0000313" key="2">
    <source>
        <dbReference type="Proteomes" id="UP001234178"/>
    </source>
</evidence>
<dbReference type="PANTHER" id="PTHR46609:SF8">
    <property type="entry name" value="YQAJ VIRAL RECOMBINASE DOMAIN-CONTAINING PROTEIN"/>
    <property type="match status" value="1"/>
</dbReference>
<reference evidence="1 2" key="1">
    <citation type="journal article" date="2023" name="Nucleic Acids Res.">
        <title>The hologenome of Daphnia magna reveals possible DNA methylation and microbiome-mediated evolution of the host genome.</title>
        <authorList>
            <person name="Chaturvedi A."/>
            <person name="Li X."/>
            <person name="Dhandapani V."/>
            <person name="Marshall H."/>
            <person name="Kissane S."/>
            <person name="Cuenca-Cambronero M."/>
            <person name="Asole G."/>
            <person name="Calvet F."/>
            <person name="Ruiz-Romero M."/>
            <person name="Marangio P."/>
            <person name="Guigo R."/>
            <person name="Rago D."/>
            <person name="Mirbahai L."/>
            <person name="Eastwood N."/>
            <person name="Colbourne J.K."/>
            <person name="Zhou J."/>
            <person name="Mallon E."/>
            <person name="Orsini L."/>
        </authorList>
    </citation>
    <scope>NUCLEOTIDE SEQUENCE [LARGE SCALE GENOMIC DNA]</scope>
    <source>
        <strain evidence="1">LRV0_1</strain>
    </source>
</reference>